<dbReference type="AlphaFoldDB" id="A0A975YGT7"/>
<dbReference type="SUPFAM" id="SSF103025">
    <property type="entry name" value="Folate-binding domain"/>
    <property type="match status" value="1"/>
</dbReference>
<evidence type="ECO:0000313" key="1">
    <source>
        <dbReference type="EMBL" id="QXL88837.1"/>
    </source>
</evidence>
<dbReference type="RefSeq" id="WP_257891899.1">
    <property type="nucleotide sequence ID" value="NZ_JAIMBW010000001.1"/>
</dbReference>
<dbReference type="Pfam" id="PF04268">
    <property type="entry name" value="SoxG"/>
    <property type="match status" value="1"/>
</dbReference>
<dbReference type="InterPro" id="IPR027266">
    <property type="entry name" value="TrmE/GcvT-like"/>
</dbReference>
<dbReference type="Gene3D" id="3.30.70.1520">
    <property type="entry name" value="Heterotetrameric sarcosine oxidase"/>
    <property type="match status" value="1"/>
</dbReference>
<name>A0A975YGT7_9RHOB</name>
<reference evidence="1 2" key="1">
    <citation type="submission" date="2021-07" db="EMBL/GenBank/DDBJ databases">
        <title>Karlodiniumbacter phycospheric gen. nov., sp. nov., a phycosphere bacterium isolated from karlodinium veneficum.</title>
        <authorList>
            <person name="Peng Y."/>
            <person name="Jiang L."/>
            <person name="Lee J."/>
        </authorList>
    </citation>
    <scope>NUCLEOTIDE SEQUENCE</scope>
    <source>
        <strain evidence="1 2">N5</strain>
    </source>
</reference>
<evidence type="ECO:0000313" key="2">
    <source>
        <dbReference type="Proteomes" id="UP000693972"/>
    </source>
</evidence>
<keyword evidence="2" id="KW-1185">Reference proteome</keyword>
<organism evidence="1">
    <name type="scientific">Gymnodinialimonas phycosphaerae</name>
    <dbReference type="NCBI Taxonomy" id="2841589"/>
    <lineage>
        <taxon>Bacteria</taxon>
        <taxon>Pseudomonadati</taxon>
        <taxon>Pseudomonadota</taxon>
        <taxon>Alphaproteobacteria</taxon>
        <taxon>Rhodobacterales</taxon>
        <taxon>Paracoccaceae</taxon>
        <taxon>Gymnodinialimonas</taxon>
    </lineage>
</organism>
<dbReference type="EMBL" id="JAIMBW010000001">
    <property type="protein sequence ID" value="MBY4892075.1"/>
    <property type="molecule type" value="Genomic_DNA"/>
</dbReference>
<accession>A0A975YGT7</accession>
<protein>
    <submittedName>
        <fullName evidence="1">Sarcosine oxidase subunit gamma</fullName>
    </submittedName>
</protein>
<sequence>MSNSVSALQGASHTGFAHVREMGLLGMVTLKADLSAPKTAAAVKAAVGLALPAQRAITTGRDPESVAWMAPDELLIMCKHDDADKVVARLTKDMGDAHHLAVNVSDARAVFTIEATDVREVLGKLTPADLGTLEYGEMRRSRLAQVPAAFWMNDRTHAAVICFRSVAQYAFDLLTTAAADGGEVGYYGQDT</sequence>
<dbReference type="Proteomes" id="UP000693972">
    <property type="component" value="Unassembled WGS sequence"/>
</dbReference>
<gene>
    <name evidence="1" type="ORF">KUL25_04785</name>
</gene>
<dbReference type="InterPro" id="IPR007375">
    <property type="entry name" value="SoxG"/>
</dbReference>
<dbReference type="EMBL" id="CP078073">
    <property type="protein sequence ID" value="QXL88837.1"/>
    <property type="molecule type" value="Genomic_DNA"/>
</dbReference>
<proteinExistence type="predicted"/>
<dbReference type="Gene3D" id="3.30.1360.120">
    <property type="entry name" value="Probable tRNA modification gtpase trme, domain 1"/>
    <property type="match status" value="1"/>
</dbReference>